<sequence length="299" mass="33390">MAELHVKVCGGHTRPVCHIDYSGVCDGSYWFLSSSHDSKPMLRNGETGDWVGTFVGHTGAVYGGCIYEGAEKALTVSGDYSAKIWNCLDGGCLNTWTHPHYVKSCDWKDDRVLTGCFDKMVRLFDSTNYDTEPIQWMPHENVCKSVYFLSHGGVLTVCEDEIAQWDLRDLEKPVRQITVDSLNCVDYVRQHQNLIVAAHKNGVSLIDCDTFDARQPITLEDVECASISPDGQNISLGSRLLVKEYSVDGVIQRSHYAHHGPVLHIRYCPTGETYTSGAEDGMIRIWPTSKVLASHENEE</sequence>
<dbReference type="InterPro" id="IPR036322">
    <property type="entry name" value="WD40_repeat_dom_sf"/>
</dbReference>
<keyword evidence="1 7" id="KW-0853">WD repeat</keyword>
<dbReference type="EMBL" id="HBKR01037821">
    <property type="protein sequence ID" value="CAE2337213.1"/>
    <property type="molecule type" value="Transcribed_RNA"/>
</dbReference>
<dbReference type="InterPro" id="IPR015943">
    <property type="entry name" value="WD40/YVTN_repeat-like_dom_sf"/>
</dbReference>
<organism evidence="8">
    <name type="scientific">Paramoeba aestuarina</name>
    <dbReference type="NCBI Taxonomy" id="180227"/>
    <lineage>
        <taxon>Eukaryota</taxon>
        <taxon>Amoebozoa</taxon>
        <taxon>Discosea</taxon>
        <taxon>Flabellinia</taxon>
        <taxon>Dactylopodida</taxon>
        <taxon>Paramoebidae</taxon>
        <taxon>Paramoeba</taxon>
    </lineage>
</organism>
<dbReference type="Pfam" id="PF00400">
    <property type="entry name" value="WD40"/>
    <property type="match status" value="2"/>
</dbReference>
<gene>
    <name evidence="8" type="ORF">NAES01612_LOCUS24682</name>
</gene>
<comment type="similarity">
    <text evidence="5">Belongs to the WD repeat STRAP family.</text>
</comment>
<evidence type="ECO:0000256" key="2">
    <source>
        <dbReference type="ARBA" id="ARBA00022664"/>
    </source>
</evidence>
<accession>A0A7S4UYP8</accession>
<evidence type="ECO:0000256" key="4">
    <source>
        <dbReference type="ARBA" id="ARBA00023187"/>
    </source>
</evidence>
<evidence type="ECO:0000256" key="6">
    <source>
        <dbReference type="ARBA" id="ARBA00040390"/>
    </source>
</evidence>
<proteinExistence type="inferred from homology"/>
<keyword evidence="3" id="KW-0677">Repeat</keyword>
<evidence type="ECO:0000256" key="7">
    <source>
        <dbReference type="PROSITE-ProRule" id="PRU00221"/>
    </source>
</evidence>
<dbReference type="GO" id="GO:0003723">
    <property type="term" value="F:RNA binding"/>
    <property type="evidence" value="ECO:0007669"/>
    <property type="project" value="TreeGrafter"/>
</dbReference>
<dbReference type="PROSITE" id="PS50294">
    <property type="entry name" value="WD_REPEATS_REGION"/>
    <property type="match status" value="1"/>
</dbReference>
<dbReference type="Gene3D" id="2.130.10.10">
    <property type="entry name" value="YVTN repeat-like/Quinoprotein amine dehydrogenase"/>
    <property type="match status" value="1"/>
</dbReference>
<keyword evidence="4" id="KW-0508">mRNA splicing</keyword>
<dbReference type="SMART" id="SM00320">
    <property type="entry name" value="WD40"/>
    <property type="match status" value="6"/>
</dbReference>
<keyword evidence="2" id="KW-0507">mRNA processing</keyword>
<reference evidence="8" key="1">
    <citation type="submission" date="2021-01" db="EMBL/GenBank/DDBJ databases">
        <authorList>
            <person name="Corre E."/>
            <person name="Pelletier E."/>
            <person name="Niang G."/>
            <person name="Scheremetjew M."/>
            <person name="Finn R."/>
            <person name="Kale V."/>
            <person name="Holt S."/>
            <person name="Cochrane G."/>
            <person name="Meng A."/>
            <person name="Brown T."/>
            <person name="Cohen L."/>
        </authorList>
    </citation>
    <scope>NUCLEOTIDE SEQUENCE</scope>
    <source>
        <strain evidence="8">SoJaBio B1-5/56/2</strain>
    </source>
</reference>
<dbReference type="InterPro" id="IPR001680">
    <property type="entry name" value="WD40_rpt"/>
</dbReference>
<protein>
    <recommendedName>
        <fullName evidence="6">Serine-threonine kinase receptor-associated protein</fullName>
    </recommendedName>
</protein>
<dbReference type="PROSITE" id="PS50082">
    <property type="entry name" value="WD_REPEATS_2"/>
    <property type="match status" value="1"/>
</dbReference>
<dbReference type="SUPFAM" id="SSF50978">
    <property type="entry name" value="WD40 repeat-like"/>
    <property type="match status" value="1"/>
</dbReference>
<dbReference type="GO" id="GO:0032797">
    <property type="term" value="C:SMN complex"/>
    <property type="evidence" value="ECO:0007669"/>
    <property type="project" value="TreeGrafter"/>
</dbReference>
<evidence type="ECO:0000313" key="8">
    <source>
        <dbReference type="EMBL" id="CAE2337213.1"/>
    </source>
</evidence>
<evidence type="ECO:0000256" key="1">
    <source>
        <dbReference type="ARBA" id="ARBA00022574"/>
    </source>
</evidence>
<dbReference type="PANTHER" id="PTHR19877:SF13">
    <property type="entry name" value="SERINE-THREONINE KINASE RECEPTOR-ASSOCIATED PROTEIN"/>
    <property type="match status" value="1"/>
</dbReference>
<dbReference type="GO" id="GO:0000387">
    <property type="term" value="P:spliceosomal snRNP assembly"/>
    <property type="evidence" value="ECO:0007669"/>
    <property type="project" value="TreeGrafter"/>
</dbReference>
<evidence type="ECO:0000256" key="5">
    <source>
        <dbReference type="ARBA" id="ARBA00038394"/>
    </source>
</evidence>
<feature type="repeat" description="WD" evidence="7">
    <location>
        <begin position="255"/>
        <end position="286"/>
    </location>
</feature>
<dbReference type="AlphaFoldDB" id="A0A7S4UYP8"/>
<dbReference type="PANTHER" id="PTHR19877">
    <property type="entry name" value="EUKARYOTIC TRANSLATION INITIATION FACTOR 3 SUBUNIT I"/>
    <property type="match status" value="1"/>
</dbReference>
<evidence type="ECO:0000256" key="3">
    <source>
        <dbReference type="ARBA" id="ARBA00022737"/>
    </source>
</evidence>
<name>A0A7S4UYP8_9EUKA</name>